<dbReference type="InterPro" id="IPR011009">
    <property type="entry name" value="Kinase-like_dom_sf"/>
</dbReference>
<reference evidence="2 3" key="1">
    <citation type="journal article" date="2015" name="Genome Announc.">
        <title>Expanding the biotechnology potential of lactobacilli through comparative genomics of 213 strains and associated genera.</title>
        <authorList>
            <person name="Sun Z."/>
            <person name="Harris H.M."/>
            <person name="McCann A."/>
            <person name="Guo C."/>
            <person name="Argimon S."/>
            <person name="Zhang W."/>
            <person name="Yang X."/>
            <person name="Jeffery I.B."/>
            <person name="Cooney J.C."/>
            <person name="Kagawa T.F."/>
            <person name="Liu W."/>
            <person name="Song Y."/>
            <person name="Salvetti E."/>
            <person name="Wrobel A."/>
            <person name="Rasinkangas P."/>
            <person name="Parkhill J."/>
            <person name="Rea M.C."/>
            <person name="O'Sullivan O."/>
            <person name="Ritari J."/>
            <person name="Douillard F.P."/>
            <person name="Paul Ross R."/>
            <person name="Yang R."/>
            <person name="Briner A.E."/>
            <person name="Felis G.E."/>
            <person name="de Vos W.M."/>
            <person name="Barrangou R."/>
            <person name="Klaenhammer T.R."/>
            <person name="Caufield P.W."/>
            <person name="Cui Y."/>
            <person name="Zhang H."/>
            <person name="O'Toole P.W."/>
        </authorList>
    </citation>
    <scope>NUCLEOTIDE SEQUENCE [LARGE SCALE GENOMIC DNA]</scope>
    <source>
        <strain evidence="2 3">DSM 17758</strain>
    </source>
</reference>
<proteinExistence type="predicted"/>
<name>A0A0R1VRT6_9LACO</name>
<dbReference type="InterPro" id="IPR057929">
    <property type="entry name" value="RamC_N"/>
</dbReference>
<accession>A0A0R1VRT6</accession>
<gene>
    <name evidence="2" type="ORF">FC15_GL000547</name>
</gene>
<organism evidence="2 3">
    <name type="scientific">Lapidilactobacillus concavus DSM 17758</name>
    <dbReference type="NCBI Taxonomy" id="1423735"/>
    <lineage>
        <taxon>Bacteria</taxon>
        <taxon>Bacillati</taxon>
        <taxon>Bacillota</taxon>
        <taxon>Bacilli</taxon>
        <taxon>Lactobacillales</taxon>
        <taxon>Lactobacillaceae</taxon>
        <taxon>Lapidilactobacillus</taxon>
    </lineage>
</organism>
<dbReference type="Proteomes" id="UP000051315">
    <property type="component" value="Unassembled WGS sequence"/>
</dbReference>
<dbReference type="OrthoDB" id="1492512at2"/>
<dbReference type="STRING" id="1423735.FC15_GL000547"/>
<dbReference type="RefSeq" id="WP_057825388.1">
    <property type="nucleotide sequence ID" value="NZ_AZFX01000087.1"/>
</dbReference>
<dbReference type="PATRIC" id="fig|1423735.3.peg.570"/>
<dbReference type="EMBL" id="AZFX01000087">
    <property type="protein sequence ID" value="KRM08481.1"/>
    <property type="molecule type" value="Genomic_DNA"/>
</dbReference>
<comment type="caution">
    <text evidence="2">The sequence shown here is derived from an EMBL/GenBank/DDBJ whole genome shotgun (WGS) entry which is preliminary data.</text>
</comment>
<dbReference type="AlphaFoldDB" id="A0A0R1VRT6"/>
<keyword evidence="3" id="KW-1185">Reference proteome</keyword>
<protein>
    <submittedName>
        <fullName evidence="2">Lanthionine synthetase C-like protein</fullName>
    </submittedName>
</protein>
<feature type="domain" description="RamC N-terminal" evidence="1">
    <location>
        <begin position="9"/>
        <end position="174"/>
    </location>
</feature>
<evidence type="ECO:0000313" key="3">
    <source>
        <dbReference type="Proteomes" id="UP000051315"/>
    </source>
</evidence>
<sequence length="705" mass="81902">MKKFNQKLARFKQEQSFNIYEKNRYCYWDPILPMLPVQGWKIHISCFFDNSTAIFNLVSSYCISNSISFKFIKSENDLTFLLSKSVARADSGKFITIYPQDEDQFIAIIRSLYIQLKNENGPYILSDRRYLDCRVLYYRYGSITRTDGLISSPDGKIMADNRLPFYQTPNFVHDILPENTVTNGKSKLLEMYSNVSALRFSNYGGTYEAFNNLKHPVIIKEARSFTGIDIFNTAINCRKREANFLQVLSKTQAVPRLVDSFTDWENFYLVEDSVDGITLKKFIGVHNLAFIKKKNSFEIAREYKTIVTKIRLLLQCVQNIHDKNVRINDINTSNFIITSTKVVCIDLEDANFFNEHWLGQAETRSGLAINSNYIHLSELGKESQKLGYIIMDMISSANYMLSQDESGQTSINLFREFCRQYQLPRQLFLVVERLIAGTESPLNLLANKIPEVYSLDSWKNHNSIGSLFSGRFEDDKKYHIDNPIMAALLRLENPKKNIINHLLDSFVWLARKKDFMDLNTRIEQVCGHEEQSQTEISYSIISLYLYKMTAINKFLRVASNYAQKIYQNNLYESENECLVLIDEKTASPYVDFTAGFMRILLILKDFGIQIVSKMKFQKMVNSIDKNFPKNWHYENGLLGLIDSFITFKESGVSQTTIHELEEKFQVLNIFINSQPHNLLSAKPQQYEEIKLVIARFNFLKNKEDK</sequence>
<dbReference type="SUPFAM" id="SSF56112">
    <property type="entry name" value="Protein kinase-like (PK-like)"/>
    <property type="match status" value="1"/>
</dbReference>
<evidence type="ECO:0000313" key="2">
    <source>
        <dbReference type="EMBL" id="KRM08481.1"/>
    </source>
</evidence>
<evidence type="ECO:0000259" key="1">
    <source>
        <dbReference type="Pfam" id="PF25816"/>
    </source>
</evidence>
<dbReference type="Pfam" id="PF25816">
    <property type="entry name" value="RamC_N"/>
    <property type="match status" value="1"/>
</dbReference>
<dbReference type="Gene3D" id="1.10.510.10">
    <property type="entry name" value="Transferase(Phosphotransferase) domain 1"/>
    <property type="match status" value="1"/>
</dbReference>